<dbReference type="Pfam" id="PF11845">
    <property type="entry name" value="Tll0287-like"/>
    <property type="match status" value="1"/>
</dbReference>
<dbReference type="OrthoDB" id="9797588at2"/>
<dbReference type="Proteomes" id="UP000297617">
    <property type="component" value="Unassembled WGS sequence"/>
</dbReference>
<name>A0A7I0HPM0_9LEPT</name>
<gene>
    <name evidence="2" type="ORF">EHQ10_10030</name>
    <name evidence="3" type="ORF">EHQ43_17280</name>
</gene>
<feature type="domain" description="Tll0287-like" evidence="1">
    <location>
        <begin position="34"/>
        <end position="183"/>
    </location>
</feature>
<proteinExistence type="predicted"/>
<dbReference type="InterPro" id="IPR021796">
    <property type="entry name" value="Tll0287-like_dom"/>
</dbReference>
<sequence length="185" mass="20791">MNLVKVKIIVLVFVVMGILDCQKELINYEAEAISVTTEAKTNLQQKLMAAMKEGGTKVAIPFCKDNALGFTNQLGKKHHLILKRITDKPRNETNFVTDDEAKILAEIRNLKSKEGVFPNRVLSSDKNVTVYIPIIMMGQCLQCHGKANEMTEETKSILRKQYPNDKAIGYELGELRGLFSVTFSK</sequence>
<evidence type="ECO:0000313" key="5">
    <source>
        <dbReference type="Proteomes" id="UP000297641"/>
    </source>
</evidence>
<evidence type="ECO:0000313" key="4">
    <source>
        <dbReference type="Proteomes" id="UP000297617"/>
    </source>
</evidence>
<organism evidence="3 5">
    <name type="scientific">Leptospira bouyouniensis</name>
    <dbReference type="NCBI Taxonomy" id="2484911"/>
    <lineage>
        <taxon>Bacteria</taxon>
        <taxon>Pseudomonadati</taxon>
        <taxon>Spirochaetota</taxon>
        <taxon>Spirochaetia</taxon>
        <taxon>Leptospirales</taxon>
        <taxon>Leptospiraceae</taxon>
        <taxon>Leptospira</taxon>
    </lineage>
</organism>
<evidence type="ECO:0000259" key="1">
    <source>
        <dbReference type="Pfam" id="PF11845"/>
    </source>
</evidence>
<dbReference type="RefSeq" id="WP_135741783.1">
    <property type="nucleotide sequence ID" value="NZ_RQFD01000015.1"/>
</dbReference>
<reference evidence="2" key="1">
    <citation type="submission" date="2018-10" db="EMBL/GenBank/DDBJ databases">
        <authorList>
            <person name="Vincent A.T."/>
            <person name="Schiettekatte O."/>
            <person name="Bourhy P."/>
            <person name="Veyrier F.J."/>
            <person name="Picardeau M."/>
        </authorList>
    </citation>
    <scope>NUCLEOTIDE SEQUENCE</scope>
    <source>
        <strain evidence="2">201800295</strain>
    </source>
</reference>
<evidence type="ECO:0000313" key="3">
    <source>
        <dbReference type="EMBL" id="TGL03514.1"/>
    </source>
</evidence>
<dbReference type="EMBL" id="RQFT01000012">
    <property type="protein sequence ID" value="TGL03514.1"/>
    <property type="molecule type" value="Genomic_DNA"/>
</dbReference>
<protein>
    <submittedName>
        <fullName evidence="3">DUF3365 domain-containing protein</fullName>
    </submittedName>
</protein>
<dbReference type="Proteomes" id="UP000297641">
    <property type="component" value="Unassembled WGS sequence"/>
</dbReference>
<reference evidence="4 5" key="2">
    <citation type="journal article" date="2019" name="PLoS Negl. Trop. Dis.">
        <title>Revisiting the worldwide diversity of Leptospira species in the environment.</title>
        <authorList>
            <person name="Vincent A.T."/>
            <person name="Schiettekatte O."/>
            <person name="Bourhy P."/>
            <person name="Veyrier F.J."/>
            <person name="Picardeau M."/>
        </authorList>
    </citation>
    <scope>NUCLEOTIDE SEQUENCE [LARGE SCALE GENOMIC DNA]</scope>
    <source>
        <strain evidence="3 5">201800273</strain>
        <strain evidence="4">201800295</strain>
    </source>
</reference>
<comment type="caution">
    <text evidence="3">The sequence shown here is derived from an EMBL/GenBank/DDBJ whole genome shotgun (WGS) entry which is preliminary data.</text>
</comment>
<evidence type="ECO:0000313" key="2">
    <source>
        <dbReference type="EMBL" id="TGK48080.1"/>
    </source>
</evidence>
<dbReference type="AlphaFoldDB" id="A0A7I0HPM0"/>
<keyword evidence="4" id="KW-1185">Reference proteome</keyword>
<accession>A0A7I0HPM0</accession>
<dbReference type="EMBL" id="RQFD01000015">
    <property type="protein sequence ID" value="TGK48080.1"/>
    <property type="molecule type" value="Genomic_DNA"/>
</dbReference>